<dbReference type="EMBL" id="FQWT01000010">
    <property type="protein sequence ID" value="SHH96108.1"/>
    <property type="molecule type" value="Genomic_DNA"/>
</dbReference>
<dbReference type="OrthoDB" id="9768556at2"/>
<dbReference type="Proteomes" id="UP000184047">
    <property type="component" value="Unassembled WGS sequence"/>
</dbReference>
<dbReference type="STRING" id="421058.SAMN05421866_0054"/>
<dbReference type="InterPro" id="IPR027417">
    <property type="entry name" value="P-loop_NTPase"/>
</dbReference>
<keyword evidence="3" id="KW-1185">Reference proteome</keyword>
<feature type="domain" description="Phage terminase large subunit N-terminal" evidence="1">
    <location>
        <begin position="80"/>
        <end position="230"/>
    </location>
</feature>
<organism evidence="2 3">
    <name type="scientific">Chryseobacterium oranimense</name>
    <dbReference type="NCBI Taxonomy" id="421058"/>
    <lineage>
        <taxon>Bacteria</taxon>
        <taxon>Pseudomonadati</taxon>
        <taxon>Bacteroidota</taxon>
        <taxon>Flavobacteriia</taxon>
        <taxon>Flavobacteriales</taxon>
        <taxon>Weeksellaceae</taxon>
        <taxon>Chryseobacterium group</taxon>
        <taxon>Chryseobacterium</taxon>
    </lineage>
</organism>
<dbReference type="InterPro" id="IPR035412">
    <property type="entry name" value="Terminase_L_N"/>
</dbReference>
<accession>A0A1M5X968</accession>
<proteinExistence type="predicted"/>
<dbReference type="Gene3D" id="3.40.50.300">
    <property type="entry name" value="P-loop containing nucleotide triphosphate hydrolases"/>
    <property type="match status" value="1"/>
</dbReference>
<evidence type="ECO:0000313" key="2">
    <source>
        <dbReference type="EMBL" id="SHH96108.1"/>
    </source>
</evidence>
<dbReference type="AlphaFoldDB" id="A0A1M5X968"/>
<dbReference type="Gene3D" id="3.30.420.280">
    <property type="match status" value="1"/>
</dbReference>
<evidence type="ECO:0000313" key="3">
    <source>
        <dbReference type="Proteomes" id="UP000184047"/>
    </source>
</evidence>
<reference evidence="3" key="1">
    <citation type="submission" date="2016-11" db="EMBL/GenBank/DDBJ databases">
        <authorList>
            <person name="Varghese N."/>
            <person name="Submissions S."/>
        </authorList>
    </citation>
    <scope>NUCLEOTIDE SEQUENCE [LARGE SCALE GENOMIC DNA]</scope>
    <source>
        <strain evidence="3">DSM 19055</strain>
    </source>
</reference>
<sequence>MTAAAMNFKASIVFERIWNALNKKNLNEYGKPEHIYNLIIEEGSSRSTKTWSNFQALYLYLLENPGTSATILRDTQKSCREIVETDWKKWLKDPMVRTAQYEKGEITIQQLDEYLASENLNQYFVENKTNHTWTFKHNGNMIRFTGLDDENNAMGMSQTICWINEPYSFSKEVFKQLAMRSKVILFDWNPKQNHWIEKEKIKDTTFVDHSTFKDNPFITAESRYKILGYQSVKYCDIVVSGYISEAEAKTYDFKANKRLFTDKQLKELARCIKNEIEGSASDYDWLVYGLGLKAENPKKIYKNWKVITIEEYNAIDEREYFGLDYGWAKPTALVGIKYDGDRTLYVRPALYKPMNGMGETPLGEYLIAAGFPKGLVTYGWADSSDKEAGSEISLTNSIIENYSLNLAPTNKPTYKARWEFFTKMRVCYVYDSNFEFEYENYSLEYINDTPTGKPIKKDDHYMNAFEYGGWGIKEYLGIVL</sequence>
<dbReference type="Pfam" id="PF04466">
    <property type="entry name" value="Terminase_3"/>
    <property type="match status" value="1"/>
</dbReference>
<dbReference type="RefSeq" id="WP_073067002.1">
    <property type="nucleotide sequence ID" value="NZ_FQWT01000010.1"/>
</dbReference>
<name>A0A1M5X968_9FLAO</name>
<evidence type="ECO:0000259" key="1">
    <source>
        <dbReference type="Pfam" id="PF04466"/>
    </source>
</evidence>
<protein>
    <submittedName>
        <fullName evidence="2">Phage terminase large subunit</fullName>
    </submittedName>
</protein>
<gene>
    <name evidence="2" type="ORF">SAMN05421866_0054</name>
</gene>